<evidence type="ECO:0000256" key="6">
    <source>
        <dbReference type="SAM" id="MobiDB-lite"/>
    </source>
</evidence>
<dbReference type="GO" id="GO:0046872">
    <property type="term" value="F:metal ion binding"/>
    <property type="evidence" value="ECO:0007669"/>
    <property type="project" value="UniProtKB-KW"/>
</dbReference>
<keyword evidence="3" id="KW-0249">Electron transport</keyword>
<protein>
    <recommendedName>
        <fullName evidence="9">Phytocyanin domain-containing protein</fullName>
    </recommendedName>
</protein>
<proteinExistence type="predicted"/>
<dbReference type="InterPro" id="IPR003245">
    <property type="entry name" value="Phytocyanin_dom"/>
</dbReference>
<reference evidence="10 11" key="1">
    <citation type="journal article" date="2023" name="G3 (Bethesda)">
        <title>A haplotype-resolved chromosome-scale genome for Quercus rubra L. provides insights into the genetics of adaptive traits for red oak species.</title>
        <authorList>
            <person name="Kapoor B."/>
            <person name="Jenkins J."/>
            <person name="Schmutz J."/>
            <person name="Zhebentyayeva T."/>
            <person name="Kuelheim C."/>
            <person name="Coggeshall M."/>
            <person name="Heim C."/>
            <person name="Lasky J.R."/>
            <person name="Leites L."/>
            <person name="Islam-Faridi N."/>
            <person name="Romero-Severson J."/>
            <person name="DeLeo V.L."/>
            <person name="Lucas S.M."/>
            <person name="Lazic D."/>
            <person name="Gailing O."/>
            <person name="Carlson J."/>
            <person name="Staton M."/>
        </authorList>
    </citation>
    <scope>NUCLEOTIDE SEQUENCE [LARGE SCALE GENOMIC DNA]</scope>
    <source>
        <tissue evidence="10">Dormant leaf buds and twig bark tissues</tissue>
    </source>
</reference>
<keyword evidence="7" id="KW-0812">Transmembrane</keyword>
<dbReference type="PANTHER" id="PTHR33021">
    <property type="entry name" value="BLUE COPPER PROTEIN"/>
    <property type="match status" value="1"/>
</dbReference>
<feature type="transmembrane region" description="Helical" evidence="7">
    <location>
        <begin position="189"/>
        <end position="208"/>
    </location>
</feature>
<keyword evidence="7" id="KW-0472">Membrane</keyword>
<dbReference type="FunFam" id="2.60.40.420:FF:000003">
    <property type="entry name" value="Blue copper"/>
    <property type="match status" value="1"/>
</dbReference>
<dbReference type="Proteomes" id="UP001324115">
    <property type="component" value="Unassembled WGS sequence"/>
</dbReference>
<dbReference type="InterPro" id="IPR039391">
    <property type="entry name" value="Phytocyanin-like"/>
</dbReference>
<feature type="compositionally biased region" description="Low complexity" evidence="6">
    <location>
        <begin position="134"/>
        <end position="189"/>
    </location>
</feature>
<evidence type="ECO:0000313" key="10">
    <source>
        <dbReference type="EMBL" id="KAK4604448.1"/>
    </source>
</evidence>
<keyword evidence="1" id="KW-0813">Transport</keyword>
<name>A0AAN7J473_QUERU</name>
<feature type="region of interest" description="Disordered" evidence="6">
    <location>
        <begin position="132"/>
        <end position="189"/>
    </location>
</feature>
<dbReference type="SUPFAM" id="SSF49503">
    <property type="entry name" value="Cupredoxins"/>
    <property type="match status" value="1"/>
</dbReference>
<organism evidence="10 11">
    <name type="scientific">Quercus rubra</name>
    <name type="common">Northern red oak</name>
    <name type="synonym">Quercus borealis</name>
    <dbReference type="NCBI Taxonomy" id="3512"/>
    <lineage>
        <taxon>Eukaryota</taxon>
        <taxon>Viridiplantae</taxon>
        <taxon>Streptophyta</taxon>
        <taxon>Embryophyta</taxon>
        <taxon>Tracheophyta</taxon>
        <taxon>Spermatophyta</taxon>
        <taxon>Magnoliopsida</taxon>
        <taxon>eudicotyledons</taxon>
        <taxon>Gunneridae</taxon>
        <taxon>Pentapetalae</taxon>
        <taxon>rosids</taxon>
        <taxon>fabids</taxon>
        <taxon>Fagales</taxon>
        <taxon>Fagaceae</taxon>
        <taxon>Quercus</taxon>
    </lineage>
</organism>
<evidence type="ECO:0000313" key="11">
    <source>
        <dbReference type="Proteomes" id="UP001324115"/>
    </source>
</evidence>
<dbReference type="PROSITE" id="PS51485">
    <property type="entry name" value="PHYTOCYANIN"/>
    <property type="match status" value="1"/>
</dbReference>
<dbReference type="Pfam" id="PF02298">
    <property type="entry name" value="Cu_bind_like"/>
    <property type="match status" value="1"/>
</dbReference>
<accession>A0AAN7J473</accession>
<keyword evidence="2" id="KW-0479">Metal-binding</keyword>
<dbReference type="AlphaFoldDB" id="A0AAN7J473"/>
<keyword evidence="4" id="KW-0186">Copper</keyword>
<dbReference type="Gene3D" id="2.60.40.420">
    <property type="entry name" value="Cupredoxins - blue copper proteins"/>
    <property type="match status" value="1"/>
</dbReference>
<dbReference type="PANTHER" id="PTHR33021:SF488">
    <property type="entry name" value="PHYTOCYANIN DOMAIN-CONTAINING PROTEIN"/>
    <property type="match status" value="1"/>
</dbReference>
<sequence length="209" mass="21438">MAKQMSMTILLVVVLTAVAAVVKVTEAATYVVGDSTGWIVPMNNPTFYTTWTSGKRFSVGDVLVFNFLRNIHDVATVSKADYDACAVDNTLTRETTGPYNYTINSTGTHYIICTVANGGHCMGGQKLTISVGNSTSGTSPASSPTGSPTPSGSPTSPTPTGSPTSPSGSPTSPSDSPSSTETPAGSSSASSLAATLPLVFMTIALAFFY</sequence>
<keyword evidence="7" id="KW-1133">Transmembrane helix</keyword>
<evidence type="ECO:0000259" key="9">
    <source>
        <dbReference type="PROSITE" id="PS51485"/>
    </source>
</evidence>
<comment type="caution">
    <text evidence="10">The sequence shown here is derived from an EMBL/GenBank/DDBJ whole genome shotgun (WGS) entry which is preliminary data.</text>
</comment>
<evidence type="ECO:0000256" key="3">
    <source>
        <dbReference type="ARBA" id="ARBA00022982"/>
    </source>
</evidence>
<dbReference type="InterPro" id="IPR008972">
    <property type="entry name" value="Cupredoxin"/>
</dbReference>
<evidence type="ECO:0000256" key="2">
    <source>
        <dbReference type="ARBA" id="ARBA00022723"/>
    </source>
</evidence>
<keyword evidence="11" id="KW-1185">Reference proteome</keyword>
<dbReference type="GO" id="GO:0005886">
    <property type="term" value="C:plasma membrane"/>
    <property type="evidence" value="ECO:0007669"/>
    <property type="project" value="TreeGrafter"/>
</dbReference>
<evidence type="ECO:0000256" key="7">
    <source>
        <dbReference type="SAM" id="Phobius"/>
    </source>
</evidence>
<evidence type="ECO:0000256" key="8">
    <source>
        <dbReference type="SAM" id="SignalP"/>
    </source>
</evidence>
<evidence type="ECO:0000256" key="5">
    <source>
        <dbReference type="ARBA" id="ARBA00023180"/>
    </source>
</evidence>
<feature type="chain" id="PRO_5043039110" description="Phytocyanin domain-containing protein" evidence="8">
    <location>
        <begin position="28"/>
        <end position="209"/>
    </location>
</feature>
<keyword evidence="5" id="KW-0325">Glycoprotein</keyword>
<feature type="signal peptide" evidence="8">
    <location>
        <begin position="1"/>
        <end position="27"/>
    </location>
</feature>
<gene>
    <name evidence="10" type="ORF">RGQ29_012802</name>
</gene>
<dbReference type="EMBL" id="JAXUIC010000002">
    <property type="protein sequence ID" value="KAK4604448.1"/>
    <property type="molecule type" value="Genomic_DNA"/>
</dbReference>
<keyword evidence="8" id="KW-0732">Signal</keyword>
<dbReference type="GO" id="GO:0009055">
    <property type="term" value="F:electron transfer activity"/>
    <property type="evidence" value="ECO:0007669"/>
    <property type="project" value="InterPro"/>
</dbReference>
<evidence type="ECO:0000256" key="4">
    <source>
        <dbReference type="ARBA" id="ARBA00023008"/>
    </source>
</evidence>
<evidence type="ECO:0000256" key="1">
    <source>
        <dbReference type="ARBA" id="ARBA00022448"/>
    </source>
</evidence>
<feature type="domain" description="Phytocyanin" evidence="9">
    <location>
        <begin position="28"/>
        <end position="133"/>
    </location>
</feature>